<proteinExistence type="predicted"/>
<comment type="caution">
    <text evidence="3">The sequence shown here is derived from an EMBL/GenBank/DDBJ whole genome shotgun (WGS) entry which is preliminary data.</text>
</comment>
<accession>A0ABV0VNM1</accession>
<dbReference type="Proteomes" id="UP001444071">
    <property type="component" value="Unassembled WGS sequence"/>
</dbReference>
<dbReference type="EMBL" id="JAHRIM010000464">
    <property type="protein sequence ID" value="MEQ2258282.1"/>
    <property type="molecule type" value="Genomic_DNA"/>
</dbReference>
<sequence length="210" mass="23237">VKLSFKTWSPDGLLLCAFSPGDQEEFLAIQIKNGRPYFLFDPQGSAVAVSVQGDGEHRYNDGQWHSIIATRQRAVGTIVINHQYSGNASASSGNSIIGENMGLFIGGLPENFALLRDDSGDTQLVRRGFSGCLRDISLKMTDSPSEEWKLLDWKKATKKVEVYESWEGCPLQTVKGVHFLGDGYLELDRGVFSGGHDFDISMDFRTDHLS</sequence>
<dbReference type="PANTHER" id="PTHR15036">
    <property type="entry name" value="PIKACHURIN-LIKE PROTEIN"/>
    <property type="match status" value="1"/>
</dbReference>
<dbReference type="InterPro" id="IPR050372">
    <property type="entry name" value="Neurexin-related_CASP"/>
</dbReference>
<dbReference type="Pfam" id="PF02210">
    <property type="entry name" value="Laminin_G_2"/>
    <property type="match status" value="1"/>
</dbReference>
<gene>
    <name evidence="3" type="ORF">XENORESO_014521</name>
</gene>
<name>A0ABV0VNM1_9TELE</name>
<evidence type="ECO:0000256" key="1">
    <source>
        <dbReference type="PROSITE-ProRule" id="PRU00122"/>
    </source>
</evidence>
<evidence type="ECO:0000313" key="3">
    <source>
        <dbReference type="EMBL" id="MEQ2258282.1"/>
    </source>
</evidence>
<comment type="caution">
    <text evidence="1">Lacks conserved residue(s) required for the propagation of feature annotation.</text>
</comment>
<feature type="non-terminal residue" evidence="3">
    <location>
        <position position="1"/>
    </location>
</feature>
<keyword evidence="4" id="KW-1185">Reference proteome</keyword>
<dbReference type="CDD" id="cd00110">
    <property type="entry name" value="LamG"/>
    <property type="match status" value="1"/>
</dbReference>
<evidence type="ECO:0000313" key="4">
    <source>
        <dbReference type="Proteomes" id="UP001444071"/>
    </source>
</evidence>
<dbReference type="PANTHER" id="PTHR15036:SF85">
    <property type="entry name" value="SP2353, ISOFORM A"/>
    <property type="match status" value="1"/>
</dbReference>
<protein>
    <recommendedName>
        <fullName evidence="2">Laminin G domain-containing protein</fullName>
    </recommendedName>
</protein>
<organism evidence="3 4">
    <name type="scientific">Xenotaenia resolanae</name>
    <dbReference type="NCBI Taxonomy" id="208358"/>
    <lineage>
        <taxon>Eukaryota</taxon>
        <taxon>Metazoa</taxon>
        <taxon>Chordata</taxon>
        <taxon>Craniata</taxon>
        <taxon>Vertebrata</taxon>
        <taxon>Euteleostomi</taxon>
        <taxon>Actinopterygii</taxon>
        <taxon>Neopterygii</taxon>
        <taxon>Teleostei</taxon>
        <taxon>Neoteleostei</taxon>
        <taxon>Acanthomorphata</taxon>
        <taxon>Ovalentaria</taxon>
        <taxon>Atherinomorphae</taxon>
        <taxon>Cyprinodontiformes</taxon>
        <taxon>Goodeidae</taxon>
        <taxon>Xenotaenia</taxon>
    </lineage>
</organism>
<feature type="non-terminal residue" evidence="3">
    <location>
        <position position="210"/>
    </location>
</feature>
<dbReference type="SMART" id="SM00282">
    <property type="entry name" value="LamG"/>
    <property type="match status" value="1"/>
</dbReference>
<dbReference type="SUPFAM" id="SSF49899">
    <property type="entry name" value="Concanavalin A-like lectins/glucanases"/>
    <property type="match status" value="1"/>
</dbReference>
<evidence type="ECO:0000259" key="2">
    <source>
        <dbReference type="PROSITE" id="PS50025"/>
    </source>
</evidence>
<dbReference type="PROSITE" id="PS50025">
    <property type="entry name" value="LAM_G_DOMAIN"/>
    <property type="match status" value="1"/>
</dbReference>
<dbReference type="InterPro" id="IPR013320">
    <property type="entry name" value="ConA-like_dom_sf"/>
</dbReference>
<dbReference type="InterPro" id="IPR001791">
    <property type="entry name" value="Laminin_G"/>
</dbReference>
<reference evidence="3 4" key="1">
    <citation type="submission" date="2021-06" db="EMBL/GenBank/DDBJ databases">
        <authorList>
            <person name="Palmer J.M."/>
        </authorList>
    </citation>
    <scope>NUCLEOTIDE SEQUENCE [LARGE SCALE GENOMIC DNA]</scope>
    <source>
        <strain evidence="3 4">XR_2019</strain>
        <tissue evidence="3">Muscle</tissue>
    </source>
</reference>
<dbReference type="Gene3D" id="2.60.120.200">
    <property type="match status" value="2"/>
</dbReference>
<feature type="domain" description="Laminin G" evidence="2">
    <location>
        <begin position="1"/>
        <end position="169"/>
    </location>
</feature>